<dbReference type="STRING" id="415015.SAMN05660462_01327"/>
<accession>A0A1H3P116</accession>
<dbReference type="InterPro" id="IPR007421">
    <property type="entry name" value="Schlafen_AlbA_2_dom"/>
</dbReference>
<dbReference type="EMBL" id="FNQE01000012">
    <property type="protein sequence ID" value="SDY94834.1"/>
    <property type="molecule type" value="Genomic_DNA"/>
</dbReference>
<evidence type="ECO:0000313" key="2">
    <source>
        <dbReference type="EMBL" id="SDY94834.1"/>
    </source>
</evidence>
<evidence type="ECO:0000313" key="3">
    <source>
        <dbReference type="Proteomes" id="UP000198625"/>
    </source>
</evidence>
<reference evidence="2 3" key="1">
    <citation type="submission" date="2016-10" db="EMBL/GenBank/DDBJ databases">
        <authorList>
            <person name="de Groot N.N."/>
        </authorList>
    </citation>
    <scope>NUCLEOTIDE SEQUENCE [LARGE SCALE GENOMIC DNA]</scope>
    <source>
        <strain evidence="2 3">DSM 21650</strain>
    </source>
</reference>
<organism evidence="2 3">
    <name type="scientific">Proteiniborus ethanoligenes</name>
    <dbReference type="NCBI Taxonomy" id="415015"/>
    <lineage>
        <taxon>Bacteria</taxon>
        <taxon>Bacillati</taxon>
        <taxon>Bacillota</taxon>
        <taxon>Clostridia</taxon>
        <taxon>Eubacteriales</taxon>
        <taxon>Proteiniborus</taxon>
    </lineage>
</organism>
<dbReference type="InterPro" id="IPR052018">
    <property type="entry name" value="PHP_domain"/>
</dbReference>
<dbReference type="AlphaFoldDB" id="A0A1H3P116"/>
<dbReference type="PANTHER" id="PTHR42924">
    <property type="entry name" value="EXONUCLEASE"/>
    <property type="match status" value="1"/>
</dbReference>
<dbReference type="PANTHER" id="PTHR42924:SF3">
    <property type="entry name" value="POLYMERASE_HISTIDINOL PHOSPHATASE N-TERMINAL DOMAIN-CONTAINING PROTEIN"/>
    <property type="match status" value="1"/>
</dbReference>
<dbReference type="GO" id="GO:0004534">
    <property type="term" value="F:5'-3' RNA exonuclease activity"/>
    <property type="evidence" value="ECO:0007669"/>
    <property type="project" value="TreeGrafter"/>
</dbReference>
<sequence length="741" mass="85618">MNNVINLNTQSGFVGVDLHVHTPESNCYKGKKCEEEFIKILETYHTKKVRVIAITDHNTIDGYRRLLQIKEDKLNELKYLKKHVDKAPELQEEINKIEQILELFTDILILPGVEFEASPGIHLLFVFDPEIEIKNIERFLEDAGYTTDLQGKENIDRISRYDVLQALEKAELLGAITIAAHSDSKKGIYNDLQKGTYRAQVFSSDYLMGISYNNPDNEVKMKLIYDNSKEYRRNKPIAFIQSSDYHGEDNNRLSITYFKMEKLDFKSLYNTFLTPLESISPTHDPAVRNLIVRIINDPRSISFKDFTEENFLDICKATCAVLNNGYGSIVIGTDKENQSLTGILKERKECFEIIDNICKEISYNSHGFRVASNIYPAGNRNIIIMHLNGDKNPIYCYKNNAYIYKDNKIMQATPEDIMNIGQDKIIDRFTKFNDVLSQKISRLSKELDQLKKSRTEFSIFNKIENNSIKLGEICNIDIVSNRDVDNNYRIARNGKDTGNLYIVSDNSSPHLPYAYLRCTCPRTNEYDLQHDELIDYSGQAIIVLPNGGCYFIDSDEKWSIIDKILDKPILLLRIKESYKKRYTVQSLTGWLKSAILIWYAQLLDEELNFVKLEVIKNLPVIISKKMNKEGRIHDIIKNIAVKEVKFLSFMDNLANNNTEINIIEEVAVSIDNAYEKEGIGEIEEIDEVENSYVTQHNDEISNLAVQINEMFYSELNLEESEIEVLEDYFGEHSLYYPIKKN</sequence>
<protein>
    <recommendedName>
        <fullName evidence="1">Schlafen AlbA-2 domain-containing protein</fullName>
    </recommendedName>
</protein>
<name>A0A1H3P116_9FIRM</name>
<dbReference type="InterPro" id="IPR016195">
    <property type="entry name" value="Pol/histidinol_Pase-like"/>
</dbReference>
<dbReference type="Pfam" id="PF04326">
    <property type="entry name" value="SLFN_AlbA_2"/>
    <property type="match status" value="1"/>
</dbReference>
<dbReference type="GO" id="GO:0035312">
    <property type="term" value="F:5'-3' DNA exonuclease activity"/>
    <property type="evidence" value="ECO:0007669"/>
    <property type="project" value="TreeGrafter"/>
</dbReference>
<gene>
    <name evidence="2" type="ORF">SAMN05660462_01327</name>
</gene>
<dbReference type="Proteomes" id="UP000198625">
    <property type="component" value="Unassembled WGS sequence"/>
</dbReference>
<feature type="domain" description="Schlafen AlbA-2" evidence="1">
    <location>
        <begin position="301"/>
        <end position="405"/>
    </location>
</feature>
<dbReference type="RefSeq" id="WP_091728901.1">
    <property type="nucleotide sequence ID" value="NZ_FNQE01000012.1"/>
</dbReference>
<dbReference type="OrthoDB" id="9791620at2"/>
<keyword evidence="3" id="KW-1185">Reference proteome</keyword>
<evidence type="ECO:0000259" key="1">
    <source>
        <dbReference type="Pfam" id="PF04326"/>
    </source>
</evidence>
<dbReference type="Gene3D" id="3.20.20.140">
    <property type="entry name" value="Metal-dependent hydrolases"/>
    <property type="match status" value="1"/>
</dbReference>
<proteinExistence type="predicted"/>
<dbReference type="SUPFAM" id="SSF89550">
    <property type="entry name" value="PHP domain-like"/>
    <property type="match status" value="1"/>
</dbReference>